<name>A0A841MFK9_9BACT</name>
<reference evidence="1 2" key="1">
    <citation type="submission" date="2020-08" db="EMBL/GenBank/DDBJ databases">
        <title>Genomic Encyclopedia of Type Strains, Phase IV (KMG-IV): sequencing the most valuable type-strain genomes for metagenomic binning, comparative biology and taxonomic classification.</title>
        <authorList>
            <person name="Goeker M."/>
        </authorList>
    </citation>
    <scope>NUCLEOTIDE SEQUENCE [LARGE SCALE GENOMIC DNA]</scope>
    <source>
        <strain evidence="1 2">DSM 102044</strain>
    </source>
</reference>
<accession>A0A841MFK9</accession>
<organism evidence="1 2">
    <name type="scientific">Algoriphagus iocasae</name>
    <dbReference type="NCBI Taxonomy" id="1836499"/>
    <lineage>
        <taxon>Bacteria</taxon>
        <taxon>Pseudomonadati</taxon>
        <taxon>Bacteroidota</taxon>
        <taxon>Cytophagia</taxon>
        <taxon>Cytophagales</taxon>
        <taxon>Cyclobacteriaceae</taxon>
        <taxon>Algoriphagus</taxon>
    </lineage>
</organism>
<protein>
    <submittedName>
        <fullName evidence="1">Uncharacterized protein</fullName>
    </submittedName>
</protein>
<dbReference type="AlphaFoldDB" id="A0A841MFK9"/>
<dbReference type="Proteomes" id="UP000588604">
    <property type="component" value="Unassembled WGS sequence"/>
</dbReference>
<dbReference type="EMBL" id="JACIJO010000001">
    <property type="protein sequence ID" value="MBB6325573.1"/>
    <property type="molecule type" value="Genomic_DNA"/>
</dbReference>
<evidence type="ECO:0000313" key="1">
    <source>
        <dbReference type="EMBL" id="MBB6325573.1"/>
    </source>
</evidence>
<keyword evidence="2" id="KW-1185">Reference proteome</keyword>
<sequence>MLALSRNEIKYRVLRFTKEFEVENRVRVKNLLEGGRRNDGFKFG</sequence>
<gene>
    <name evidence="1" type="ORF">FHS59_001188</name>
</gene>
<proteinExistence type="predicted"/>
<comment type="caution">
    <text evidence="1">The sequence shown here is derived from an EMBL/GenBank/DDBJ whole genome shotgun (WGS) entry which is preliminary data.</text>
</comment>
<evidence type="ECO:0000313" key="2">
    <source>
        <dbReference type="Proteomes" id="UP000588604"/>
    </source>
</evidence>